<keyword evidence="2" id="KW-1185">Reference proteome</keyword>
<dbReference type="EMBL" id="OX459940">
    <property type="protein sequence ID" value="CAI9174757.1"/>
    <property type="molecule type" value="Genomic_DNA"/>
</dbReference>
<sequence>MLGSSLVDLSFLEWLYVCFCRLPRLHGFDILHLIANSAQSDRQSLFQAAERNLDVETLSRAAWAPGIAWHTQPRPGSSQTADLALALCDITRSHGEALTVSCPSSEPSRVSKMQAPAMPLF</sequence>
<dbReference type="Proteomes" id="UP001176941">
    <property type="component" value="Chromosome 4"/>
</dbReference>
<evidence type="ECO:0000313" key="2">
    <source>
        <dbReference type="Proteomes" id="UP001176941"/>
    </source>
</evidence>
<evidence type="ECO:0000313" key="1">
    <source>
        <dbReference type="EMBL" id="CAI9174757.1"/>
    </source>
</evidence>
<accession>A0ABN8ZLG1</accession>
<organism evidence="1 2">
    <name type="scientific">Rangifer tarandus platyrhynchus</name>
    <name type="common">Svalbard reindeer</name>
    <dbReference type="NCBI Taxonomy" id="3082113"/>
    <lineage>
        <taxon>Eukaryota</taxon>
        <taxon>Metazoa</taxon>
        <taxon>Chordata</taxon>
        <taxon>Craniata</taxon>
        <taxon>Vertebrata</taxon>
        <taxon>Euteleostomi</taxon>
        <taxon>Mammalia</taxon>
        <taxon>Eutheria</taxon>
        <taxon>Laurasiatheria</taxon>
        <taxon>Artiodactyla</taxon>
        <taxon>Ruminantia</taxon>
        <taxon>Pecora</taxon>
        <taxon>Cervidae</taxon>
        <taxon>Odocoileinae</taxon>
        <taxon>Rangifer</taxon>
    </lineage>
</organism>
<gene>
    <name evidence="1" type="ORF">MRATA1EN1_LOCUS23719</name>
</gene>
<name>A0ABN8ZLG1_RANTA</name>
<reference evidence="1" key="1">
    <citation type="submission" date="2023-04" db="EMBL/GenBank/DDBJ databases">
        <authorList>
            <consortium name="ELIXIR-Norway"/>
        </authorList>
    </citation>
    <scope>NUCLEOTIDE SEQUENCE [LARGE SCALE GENOMIC DNA]</scope>
</reference>
<proteinExistence type="predicted"/>
<protein>
    <submittedName>
        <fullName evidence="1">Uncharacterized protein</fullName>
    </submittedName>
</protein>